<gene>
    <name evidence="9" type="ORF">DSM106044_00662</name>
</gene>
<dbReference type="Proteomes" id="UP000306509">
    <property type="component" value="Unassembled WGS sequence"/>
</dbReference>
<evidence type="ECO:0000256" key="4">
    <source>
        <dbReference type="ARBA" id="ARBA00022989"/>
    </source>
</evidence>
<dbReference type="EMBL" id="QGQD01000015">
    <property type="protein sequence ID" value="TLD02420.1"/>
    <property type="molecule type" value="Genomic_DNA"/>
</dbReference>
<dbReference type="PANTHER" id="PTHR30572:SF4">
    <property type="entry name" value="ABC TRANSPORTER PERMEASE YTRF"/>
    <property type="match status" value="1"/>
</dbReference>
<dbReference type="InterPro" id="IPR003838">
    <property type="entry name" value="ABC3_permease_C"/>
</dbReference>
<comment type="caution">
    <text evidence="9">The sequence shown here is derived from an EMBL/GenBank/DDBJ whole genome shotgun (WGS) entry which is preliminary data.</text>
</comment>
<name>A0A4U8QBH0_9FIRM</name>
<organism evidence="9 10">
    <name type="scientific">Robinsoniella peoriensis</name>
    <dbReference type="NCBI Taxonomy" id="180332"/>
    <lineage>
        <taxon>Bacteria</taxon>
        <taxon>Bacillati</taxon>
        <taxon>Bacillota</taxon>
        <taxon>Clostridia</taxon>
        <taxon>Lachnospirales</taxon>
        <taxon>Lachnospiraceae</taxon>
        <taxon>Robinsoniella</taxon>
    </lineage>
</organism>
<evidence type="ECO:0000259" key="8">
    <source>
        <dbReference type="Pfam" id="PF02687"/>
    </source>
</evidence>
<evidence type="ECO:0000313" key="10">
    <source>
        <dbReference type="Proteomes" id="UP000306509"/>
    </source>
</evidence>
<dbReference type="GO" id="GO:0022857">
    <property type="term" value="F:transmembrane transporter activity"/>
    <property type="evidence" value="ECO:0007669"/>
    <property type="project" value="TreeGrafter"/>
</dbReference>
<feature type="transmembrane region" description="Helical" evidence="7">
    <location>
        <begin position="733"/>
        <end position="756"/>
    </location>
</feature>
<evidence type="ECO:0000256" key="6">
    <source>
        <dbReference type="ARBA" id="ARBA00038076"/>
    </source>
</evidence>
<feature type="transmembrane region" description="Helical" evidence="7">
    <location>
        <begin position="272"/>
        <end position="298"/>
    </location>
</feature>
<dbReference type="STRING" id="180332.GCA_000797495_04186"/>
<feature type="transmembrane region" description="Helical" evidence="7">
    <location>
        <begin position="330"/>
        <end position="351"/>
    </location>
</feature>
<dbReference type="GO" id="GO:0005886">
    <property type="term" value="C:plasma membrane"/>
    <property type="evidence" value="ECO:0007669"/>
    <property type="project" value="UniProtKB-SubCell"/>
</dbReference>
<feature type="domain" description="ABC3 transporter permease C-terminal" evidence="8">
    <location>
        <begin position="741"/>
        <end position="857"/>
    </location>
</feature>
<evidence type="ECO:0000256" key="3">
    <source>
        <dbReference type="ARBA" id="ARBA00022692"/>
    </source>
</evidence>
<dbReference type="Pfam" id="PF02687">
    <property type="entry name" value="FtsX"/>
    <property type="match status" value="2"/>
</dbReference>
<protein>
    <submittedName>
        <fullName evidence="9">Acidobacterial duplicated orphan permease</fullName>
    </submittedName>
</protein>
<evidence type="ECO:0000256" key="1">
    <source>
        <dbReference type="ARBA" id="ARBA00004651"/>
    </source>
</evidence>
<dbReference type="InterPro" id="IPR050250">
    <property type="entry name" value="Macrolide_Exporter_MacB"/>
</dbReference>
<feature type="transmembrane region" description="Helical" evidence="7">
    <location>
        <begin position="785"/>
        <end position="806"/>
    </location>
</feature>
<feature type="transmembrane region" description="Helical" evidence="7">
    <location>
        <begin position="26"/>
        <end position="49"/>
    </location>
</feature>
<feature type="domain" description="ABC3 transporter permease C-terminal" evidence="8">
    <location>
        <begin position="281"/>
        <end position="398"/>
    </location>
</feature>
<reference evidence="9 10" key="1">
    <citation type="journal article" date="2019" name="Anaerobe">
        <title>Detection of Robinsoniella peoriensis in multiple bone samples of a trauma patient.</title>
        <authorList>
            <person name="Schrottner P."/>
            <person name="Hartwich K."/>
            <person name="Bunk B."/>
            <person name="Schober I."/>
            <person name="Helbig S."/>
            <person name="Rudolph W.W."/>
            <person name="Gunzer F."/>
        </authorList>
    </citation>
    <scope>NUCLEOTIDE SEQUENCE [LARGE SCALE GENOMIC DNA]</scope>
    <source>
        <strain evidence="9 10">DSM 106044</strain>
    </source>
</reference>
<keyword evidence="3 7" id="KW-0812">Transmembrane</keyword>
<accession>A0A4U8QBH0</accession>
<keyword evidence="2" id="KW-1003">Cell membrane</keyword>
<comment type="subcellular location">
    <subcellularLocation>
        <location evidence="1">Cell membrane</location>
        <topology evidence="1">Multi-pass membrane protein</topology>
    </subcellularLocation>
</comment>
<evidence type="ECO:0000256" key="7">
    <source>
        <dbReference type="SAM" id="Phobius"/>
    </source>
</evidence>
<dbReference type="AlphaFoldDB" id="A0A4U8QBH0"/>
<sequence length="866" mass="96308">MLKVKNKKAVQRIAWKSYHSNKTRNIIAIFAIMLTTMLFSALFTIGITMNASSEMQSMRLTGGKAHASFKNLTEEQLNQLKTHPLIKEAAITRILTGLRTDAYKKYPYQAELRYGNDAAADVFFSKPEVGHMPETTDELATDTALLDFLGIEHKLGEKVTLAYPLGNTEVTHTFTLCGFWEKDTSIMHTQVWLSKDFAAQSIAEYPDAASTDMSAGTWSLDILFADSGNIKKDLETVAKDNGYTLDDPQAANYLETGISTALSSVRLSNSDLILNVSIMALAALIILLTGYLIIYNIFQISITADIRFYGLLKTIGSTQKQIRRIVRMQAFYLSCIGIPIGLLLGFIIGAGLSDMIMNILNSSVYISPNPLIFIGSALFSIITVSIACRKPSRMAASVTPVEATRYTDGNKRSKNVRKSKIGAKVLRMAIANLNRNRKKTILVVLSLTLSLLLLNATYTFSGGFNKDRFLSQFILSDFVVGNADYFKMRFNQYDSQSALSQTAKDSLLSQEGIESYGEVGMSSKYAMSSMTAAGFEKVTGYPFSSEYGAESEAVSPEEEIDVSLRIYGMDDFAAGYLKVVEGTLDRSQWQDPHSIIQVIPKDDYGNYNKDDKIYQVGDTMTIDYYEDFPWDEEGNMIPADSHPISYTVAASVLIPEPLTSLTFGTPMFVLYQDILKQDTNNAYTPMICIANADEAHTAGIESFLKNYTEQVEPDMSYKSRTGYSGSYTLIQTAIIAVGGGLSAIIALVGILNFINAELTSIMSRKRELAMMQSIGMTGRQLKQMLILEGIFYGILSILTASVLNIFTSRFLLSPIEQIYWFFEYHFTMLPILIVFPIFLAFGILIPLLAYRKVSQQTIVERLRENE</sequence>
<keyword evidence="10" id="KW-1185">Reference proteome</keyword>
<keyword evidence="5 7" id="KW-0472">Membrane</keyword>
<evidence type="ECO:0000256" key="2">
    <source>
        <dbReference type="ARBA" id="ARBA00022475"/>
    </source>
</evidence>
<feature type="transmembrane region" description="Helical" evidence="7">
    <location>
        <begin position="371"/>
        <end position="388"/>
    </location>
</feature>
<evidence type="ECO:0000256" key="5">
    <source>
        <dbReference type="ARBA" id="ARBA00023136"/>
    </source>
</evidence>
<comment type="similarity">
    <text evidence="6">Belongs to the ABC-4 integral membrane protein family.</text>
</comment>
<dbReference type="RefSeq" id="WP_138001778.1">
    <property type="nucleotide sequence ID" value="NZ_QGQD01000015.1"/>
</dbReference>
<feature type="transmembrane region" description="Helical" evidence="7">
    <location>
        <begin position="441"/>
        <end position="460"/>
    </location>
</feature>
<dbReference type="PANTHER" id="PTHR30572">
    <property type="entry name" value="MEMBRANE COMPONENT OF TRANSPORTER-RELATED"/>
    <property type="match status" value="1"/>
</dbReference>
<proteinExistence type="inferred from homology"/>
<keyword evidence="4 7" id="KW-1133">Transmembrane helix</keyword>
<feature type="transmembrane region" description="Helical" evidence="7">
    <location>
        <begin position="826"/>
        <end position="850"/>
    </location>
</feature>
<evidence type="ECO:0000313" key="9">
    <source>
        <dbReference type="EMBL" id="TLD02420.1"/>
    </source>
</evidence>